<dbReference type="Proteomes" id="UP000292262">
    <property type="component" value="Unassembled WGS sequence"/>
</dbReference>
<accession>A0A4Q7PHW7</accession>
<reference evidence="2 3" key="1">
    <citation type="submission" date="2019-02" db="EMBL/GenBank/DDBJ databases">
        <title>Genomic Encyclopedia of Type Strains, Phase IV (KMG-IV): sequencing the most valuable type-strain genomes for metagenomic binning, comparative biology and taxonomic classification.</title>
        <authorList>
            <person name="Goeker M."/>
        </authorList>
    </citation>
    <scope>NUCLEOTIDE SEQUENCE [LARGE SCALE GENOMIC DNA]</scope>
    <source>
        <strain evidence="2 3">DSM 17196</strain>
    </source>
</reference>
<dbReference type="AlphaFoldDB" id="A0A4Q7PHW7"/>
<dbReference type="OrthoDB" id="1160030at2"/>
<dbReference type="Pfam" id="PF04402">
    <property type="entry name" value="SIMPL"/>
    <property type="match status" value="1"/>
</dbReference>
<keyword evidence="1" id="KW-0732">Signal</keyword>
<evidence type="ECO:0000256" key="1">
    <source>
        <dbReference type="SAM" id="SignalP"/>
    </source>
</evidence>
<name>A0A4Q7PHW7_9FLAO</name>
<dbReference type="InterPro" id="IPR007497">
    <property type="entry name" value="SIMPL/DUF541"/>
</dbReference>
<protein>
    <submittedName>
        <fullName evidence="2">Uncharacterized protein DUF541</fullName>
    </submittedName>
</protein>
<evidence type="ECO:0000313" key="3">
    <source>
        <dbReference type="Proteomes" id="UP000292262"/>
    </source>
</evidence>
<dbReference type="EMBL" id="SGXE01000001">
    <property type="protein sequence ID" value="RZS99548.1"/>
    <property type="molecule type" value="Genomic_DNA"/>
</dbReference>
<feature type="chain" id="PRO_5020429744" evidence="1">
    <location>
        <begin position="21"/>
        <end position="204"/>
    </location>
</feature>
<gene>
    <name evidence="2" type="ORF">EV197_0770</name>
</gene>
<feature type="signal peptide" evidence="1">
    <location>
        <begin position="1"/>
        <end position="20"/>
    </location>
</feature>
<sequence>MKSIKTITLILFLSLCVMNAQQKNTITVFGETIKKNKIKDYIVNIEFREIYPDNYRNVDGKTIDQVKKEYASALSKVNIDFSQFEEDVLYRLSSYAYNTSEFYIYHTNSMDEVKRILSQKVEGVINTRVDVYAEELSDKEIGELCKKATEDAKSQAMIIASNIGRKIGKVVAIENSNHRNQGFYIGSMKQPTKYHIKVTFLLED</sequence>
<keyword evidence="3" id="KW-1185">Reference proteome</keyword>
<proteinExistence type="predicted"/>
<comment type="caution">
    <text evidence="2">The sequence shown here is derived from an EMBL/GenBank/DDBJ whole genome shotgun (WGS) entry which is preliminary data.</text>
</comment>
<evidence type="ECO:0000313" key="2">
    <source>
        <dbReference type="EMBL" id="RZS99548.1"/>
    </source>
</evidence>
<dbReference type="RefSeq" id="WP_130285374.1">
    <property type="nucleotide sequence ID" value="NZ_SGXE01000001.1"/>
</dbReference>
<dbReference type="Gene3D" id="3.30.110.170">
    <property type="entry name" value="Protein of unknown function (DUF541), domain 1"/>
    <property type="match status" value="1"/>
</dbReference>
<organism evidence="2 3">
    <name type="scientific">Aquimarina brevivitae</name>
    <dbReference type="NCBI Taxonomy" id="323412"/>
    <lineage>
        <taxon>Bacteria</taxon>
        <taxon>Pseudomonadati</taxon>
        <taxon>Bacteroidota</taxon>
        <taxon>Flavobacteriia</taxon>
        <taxon>Flavobacteriales</taxon>
        <taxon>Flavobacteriaceae</taxon>
        <taxon>Aquimarina</taxon>
    </lineage>
</organism>